<dbReference type="Pfam" id="PF13356">
    <property type="entry name" value="Arm-DNA-bind_3"/>
    <property type="match status" value="1"/>
</dbReference>
<dbReference type="InterPro" id="IPR038488">
    <property type="entry name" value="Integrase_DNA-bd_sf"/>
</dbReference>
<name>A0A3Q9MQN2_SALET</name>
<reference evidence="4" key="1">
    <citation type="submission" date="2018-12" db="EMBL/GenBank/DDBJ databases">
        <title>Complete genome sequences of twenty non-typhoidal Salmonella isolates from Rwanda.</title>
        <authorList>
            <person name="Byukusenge M."/>
            <person name="Li L."/>
            <person name="Subhashinie K."/>
            <person name="Nzayirambaho M."/>
            <person name="Kuchipudi S.V."/>
            <person name="Jayarao B.M."/>
        </authorList>
    </citation>
    <scope>NUCLEOTIDE SEQUENCE</scope>
    <source>
        <strain evidence="3">RSE21</strain>
        <strain evidence="4">RSE40</strain>
    </source>
</reference>
<accession>A0A3Q9MQN2</accession>
<dbReference type="InterPro" id="IPR025166">
    <property type="entry name" value="Integrase_DNA_bind_dom"/>
</dbReference>
<feature type="region of interest" description="Disordered" evidence="1">
    <location>
        <begin position="1"/>
        <end position="31"/>
    </location>
</feature>
<gene>
    <name evidence="4" type="ORF">EL007_00470</name>
    <name evidence="3" type="ORF">ELZ88_00475</name>
</gene>
<evidence type="ECO:0000256" key="1">
    <source>
        <dbReference type="SAM" id="MobiDB-lite"/>
    </source>
</evidence>
<dbReference type="Gene3D" id="3.30.160.390">
    <property type="entry name" value="Integrase, DNA-binding domain"/>
    <property type="match status" value="1"/>
</dbReference>
<dbReference type="EMBL" id="CP034709">
    <property type="protein sequence ID" value="AZT35449.1"/>
    <property type="molecule type" value="Genomic_DNA"/>
</dbReference>
<sequence length="44" mass="4955">MLVNPTGSKRWRRKYRIEGKEKSPTSGTWPDVAINEAIKPGCVP</sequence>
<evidence type="ECO:0000259" key="2">
    <source>
        <dbReference type="Pfam" id="PF13356"/>
    </source>
</evidence>
<evidence type="ECO:0000313" key="4">
    <source>
        <dbReference type="EMBL" id="AZT39856.1"/>
    </source>
</evidence>
<protein>
    <submittedName>
        <fullName evidence="4">DUF4102 domain-containing protein</fullName>
    </submittedName>
</protein>
<organism evidence="4">
    <name type="scientific">Salmonella enterica subsp. enterica serovar Karamoja</name>
    <dbReference type="NCBI Taxonomy" id="2500153"/>
    <lineage>
        <taxon>Bacteria</taxon>
        <taxon>Pseudomonadati</taxon>
        <taxon>Pseudomonadota</taxon>
        <taxon>Gammaproteobacteria</taxon>
        <taxon>Enterobacterales</taxon>
        <taxon>Enterobacteriaceae</taxon>
        <taxon>Salmonella</taxon>
    </lineage>
</organism>
<proteinExistence type="predicted"/>
<dbReference type="EMBL" id="CP034698">
    <property type="protein sequence ID" value="AZT39856.1"/>
    <property type="molecule type" value="Genomic_DNA"/>
</dbReference>
<feature type="domain" description="Integrase DNA-binding" evidence="2">
    <location>
        <begin position="2"/>
        <end position="37"/>
    </location>
</feature>
<evidence type="ECO:0000313" key="3">
    <source>
        <dbReference type="EMBL" id="AZT35449.1"/>
    </source>
</evidence>
<dbReference type="AlphaFoldDB" id="A0A3Q9MQN2"/>